<organism evidence="2 5">
    <name type="scientific">Clostridium perfringens</name>
    <dbReference type="NCBI Taxonomy" id="1502"/>
    <lineage>
        <taxon>Bacteria</taxon>
        <taxon>Bacillati</taxon>
        <taxon>Bacillota</taxon>
        <taxon>Clostridia</taxon>
        <taxon>Eubacteriales</taxon>
        <taxon>Clostridiaceae</taxon>
        <taxon>Clostridium</taxon>
    </lineage>
</organism>
<reference evidence="2" key="2">
    <citation type="submission" date="2020-07" db="EMBL/GenBank/DDBJ databases">
        <authorList>
            <consortium name="NCBI Pathogen Detection Project"/>
        </authorList>
    </citation>
    <scope>NUCLEOTIDE SEQUENCE</scope>
    <source>
        <strain evidence="2">C25</strain>
    </source>
</reference>
<dbReference type="RefSeq" id="WP_057231048.1">
    <property type="nucleotide sequence ID" value="NZ_CATNYE010000002.1"/>
</dbReference>
<evidence type="ECO:0000313" key="4">
    <source>
        <dbReference type="Proteomes" id="UP000668358"/>
    </source>
</evidence>
<protein>
    <recommendedName>
        <fullName evidence="6">Phage abortive infection protein</fullName>
    </recommendedName>
</protein>
<sequence length="274" mass="32823">MRNKIDTNIKKNLKMMLLLIYICVLGLILFWFIYYKYYIGYPFKEWISLMATLIASVLGGIFTMLGVVLTINRDIDNENKKEKDMVQSKALIVVSEMEAHIESAKDCICRMLNSRILKSDENELEFFEKCGSYMIFDNIYFVSNNTKDYFYDVISKADYINKEKIIKSFINFYTIHERIRNFYKANNRNNRDFFNCVINSYFENKVINIYITVFKNIKFINEEMENDFYKNESYFEAELCELCDIIDEIEKTNFITNEFKDILSFLKEISKDKF</sequence>
<comment type="caution">
    <text evidence="2">The sequence shown here is derived from an EMBL/GenBank/DDBJ whole genome shotgun (WGS) entry which is preliminary data.</text>
</comment>
<keyword evidence="1" id="KW-1133">Transmembrane helix</keyword>
<keyword evidence="1" id="KW-0812">Transmembrane</keyword>
<evidence type="ECO:0000256" key="1">
    <source>
        <dbReference type="SAM" id="Phobius"/>
    </source>
</evidence>
<dbReference type="EMBL" id="JAENRE010000001">
    <property type="protein sequence ID" value="MBO3415253.1"/>
    <property type="molecule type" value="Genomic_DNA"/>
</dbReference>
<dbReference type="Proteomes" id="UP000855421">
    <property type="component" value="Unassembled WGS sequence"/>
</dbReference>
<gene>
    <name evidence="2" type="ORF">I9063_000022</name>
    <name evidence="3" type="ORF">JJB78_01775</name>
</gene>
<reference evidence="2" key="1">
    <citation type="journal article" date="2018" name="Genome Biol.">
        <title>SKESA: strategic k-mer extension for scrupulous assemblies.</title>
        <authorList>
            <person name="Souvorov A."/>
            <person name="Agarwala R."/>
            <person name="Lipman D.J."/>
        </authorList>
    </citation>
    <scope>NUCLEOTIDE SEQUENCE</scope>
    <source>
        <strain evidence="2">C25</strain>
    </source>
</reference>
<reference evidence="3 4" key="3">
    <citation type="submission" date="2020-12" db="EMBL/GenBank/DDBJ databases">
        <title>Comparative genomics of Clostridium perfringens reveals patterns of host-associated phylogenetic clades and virulence factors.</title>
        <authorList>
            <person name="Smith A.H."/>
            <person name="Geier R."/>
        </authorList>
    </citation>
    <scope>NUCLEOTIDE SEQUENCE [LARGE SCALE GENOMIC DNA]</scope>
    <source>
        <strain evidence="3 4">CHD15829P</strain>
    </source>
</reference>
<accession>A0AAN5SDG5</accession>
<keyword evidence="1" id="KW-0472">Membrane</keyword>
<dbReference type="AlphaFoldDB" id="A0AAN5SDG5"/>
<evidence type="ECO:0000313" key="5">
    <source>
        <dbReference type="Proteomes" id="UP000855421"/>
    </source>
</evidence>
<feature type="transmembrane region" description="Helical" evidence="1">
    <location>
        <begin position="46"/>
        <end position="71"/>
    </location>
</feature>
<evidence type="ECO:0000313" key="2">
    <source>
        <dbReference type="EMBL" id="HAT4296734.1"/>
    </source>
</evidence>
<feature type="transmembrane region" description="Helical" evidence="1">
    <location>
        <begin position="12"/>
        <end position="34"/>
    </location>
</feature>
<dbReference type="EMBL" id="DACTBT010000001">
    <property type="protein sequence ID" value="HAT4296734.1"/>
    <property type="molecule type" value="Genomic_DNA"/>
</dbReference>
<proteinExistence type="predicted"/>
<evidence type="ECO:0000313" key="3">
    <source>
        <dbReference type="EMBL" id="MBO3415253.1"/>
    </source>
</evidence>
<dbReference type="Proteomes" id="UP000668358">
    <property type="component" value="Unassembled WGS sequence"/>
</dbReference>
<evidence type="ECO:0008006" key="6">
    <source>
        <dbReference type="Google" id="ProtNLM"/>
    </source>
</evidence>
<name>A0AAN5SDG5_CLOPF</name>